<dbReference type="GO" id="GO:0015031">
    <property type="term" value="P:protein transport"/>
    <property type="evidence" value="ECO:0007669"/>
    <property type="project" value="UniProtKB-KW"/>
</dbReference>
<dbReference type="GO" id="GO:0051205">
    <property type="term" value="P:protein insertion into membrane"/>
    <property type="evidence" value="ECO:0007669"/>
    <property type="project" value="TreeGrafter"/>
</dbReference>
<name>A0A4R0XT22_9MOLU</name>
<feature type="transmembrane region" description="Helical" evidence="11">
    <location>
        <begin position="40"/>
        <end position="60"/>
    </location>
</feature>
<organism evidence="13 14">
    <name type="scientific">Mycoplasma todarodis</name>
    <dbReference type="NCBI Taxonomy" id="1937191"/>
    <lineage>
        <taxon>Bacteria</taxon>
        <taxon>Bacillati</taxon>
        <taxon>Mycoplasmatota</taxon>
        <taxon>Mollicutes</taxon>
        <taxon>Mycoplasmataceae</taxon>
        <taxon>Mycoplasma</taxon>
    </lineage>
</organism>
<dbReference type="CDD" id="cd20070">
    <property type="entry name" value="5TM_YidC_Alb3"/>
    <property type="match status" value="1"/>
</dbReference>
<evidence type="ECO:0000256" key="9">
    <source>
        <dbReference type="RuleBase" id="RU003945"/>
    </source>
</evidence>
<reference evidence="13 14" key="1">
    <citation type="submission" date="2018-02" db="EMBL/GenBank/DDBJ databases">
        <title>Mycoplasma marinum and Mycoplasma todarodis sp. nov., moderately halophilic and psychrotolerant mycoplasmas isolated from cephalopods.</title>
        <authorList>
            <person name="Viver T."/>
        </authorList>
    </citation>
    <scope>NUCLEOTIDE SEQUENCE [LARGE SCALE GENOMIC DNA]</scope>
    <source>
        <strain evidence="13 14">5H</strain>
    </source>
</reference>
<dbReference type="Proteomes" id="UP000291072">
    <property type="component" value="Unassembled WGS sequence"/>
</dbReference>
<evidence type="ECO:0000256" key="5">
    <source>
        <dbReference type="ARBA" id="ARBA00022927"/>
    </source>
</evidence>
<dbReference type="InterPro" id="IPR001708">
    <property type="entry name" value="YidC/ALB3/OXA1/COX18"/>
</dbReference>
<dbReference type="GO" id="GO:0032977">
    <property type="term" value="F:membrane insertase activity"/>
    <property type="evidence" value="ECO:0007669"/>
    <property type="project" value="InterPro"/>
</dbReference>
<feature type="domain" description="Membrane insertase YidC/Oxa/ALB C-terminal" evidence="12">
    <location>
        <begin position="365"/>
        <end position="567"/>
    </location>
</feature>
<evidence type="ECO:0000256" key="3">
    <source>
        <dbReference type="ARBA" id="ARBA00022475"/>
    </source>
</evidence>
<keyword evidence="2" id="KW-0813">Transport</keyword>
<sequence length="586" mass="66720">MKNNTKKQGGNYDWFQNGGNTKQAKTPKQMFKKMFKIFKIFIYISLAALSLTGCVQSFVIGTTNYSGQGMELYESKDRITPHVTTYNIKKGEVTRDSKLNYYLKDDKELKEVHSYVEQNGGDMSTWKTENNAVQIKVDGKTIEKDQSIVHFNGKPLVASESQKKSGLGAAYKTKEIPVWTYDKDTKMFTGLKKLKLKQRQAKGERRAGKKDVKSEMEDQLEIDLQTATFDKLFQALFMDANGKYNAIYKDLNNAPTSVKEGDAKYDTVLKYYAQLQKISKSTGVTLADKNHESTELKNAEAFESLVTSSDLGFGLSPKNSLRAIYDWDTSWKLGPFYGLFVYPLSRLVLALVGSFPMMSGWESLLAIAIAVIIIRTFAYMLTFKSTLQQVKQQELSSKKAAIEAKYAQYKGNKQMEQRKRQEMSEMFKKEGISPLGSIGSIFLTMPIFLAMWKIIGGIPHLKSTSWLGIHFSETSWRELFHGEFQYLPLMLVAATVQGISIYIPRLLTKRRDKNRINAHQKAALKKANKTQNIMMAVFVFMALIFSAGLQVYWIFGGLFTIVQNLVNHKIIKWQSRRNKEKRIKAA</sequence>
<dbReference type="Pfam" id="PF02096">
    <property type="entry name" value="60KD_IMP"/>
    <property type="match status" value="1"/>
</dbReference>
<dbReference type="OrthoDB" id="394558at2"/>
<dbReference type="NCBIfam" id="TIGR03592">
    <property type="entry name" value="yidC_oxa1_cterm"/>
    <property type="match status" value="1"/>
</dbReference>
<feature type="transmembrane region" description="Helical" evidence="11">
    <location>
        <begin position="432"/>
        <end position="455"/>
    </location>
</feature>
<protein>
    <recommendedName>
        <fullName evidence="12">Membrane insertase YidC/Oxa/ALB C-terminal domain-containing protein</fullName>
    </recommendedName>
</protein>
<accession>A0A4R0XT22</accession>
<keyword evidence="5" id="KW-0653">Protein transport</keyword>
<dbReference type="InterPro" id="IPR047196">
    <property type="entry name" value="YidC_ALB_C"/>
</dbReference>
<evidence type="ECO:0000256" key="4">
    <source>
        <dbReference type="ARBA" id="ARBA00022692"/>
    </source>
</evidence>
<keyword evidence="14" id="KW-1185">Reference proteome</keyword>
<keyword evidence="4 9" id="KW-0812">Transmembrane</keyword>
<dbReference type="InterPro" id="IPR028055">
    <property type="entry name" value="YidC/Oxa/ALB_C"/>
</dbReference>
<dbReference type="GO" id="GO:0005886">
    <property type="term" value="C:plasma membrane"/>
    <property type="evidence" value="ECO:0007669"/>
    <property type="project" value="UniProtKB-SubCell"/>
</dbReference>
<feature type="region of interest" description="Disordered" evidence="10">
    <location>
        <begin position="1"/>
        <end position="24"/>
    </location>
</feature>
<evidence type="ECO:0000256" key="8">
    <source>
        <dbReference type="ARBA" id="ARBA00023186"/>
    </source>
</evidence>
<comment type="subcellular location">
    <subcellularLocation>
        <location evidence="1">Cell membrane</location>
        <topology evidence="1">Multi-pass membrane protein</topology>
    </subcellularLocation>
    <subcellularLocation>
        <location evidence="9">Membrane</location>
        <topology evidence="9">Multi-pass membrane protein</topology>
    </subcellularLocation>
</comment>
<keyword evidence="8" id="KW-0143">Chaperone</keyword>
<evidence type="ECO:0000256" key="2">
    <source>
        <dbReference type="ARBA" id="ARBA00022448"/>
    </source>
</evidence>
<comment type="caution">
    <text evidence="13">The sequence shown here is derived from an EMBL/GenBank/DDBJ whole genome shotgun (WGS) entry which is preliminary data.</text>
</comment>
<evidence type="ECO:0000256" key="10">
    <source>
        <dbReference type="SAM" id="MobiDB-lite"/>
    </source>
</evidence>
<evidence type="ECO:0000256" key="1">
    <source>
        <dbReference type="ARBA" id="ARBA00004651"/>
    </source>
</evidence>
<dbReference type="AlphaFoldDB" id="A0A4R0XT22"/>
<evidence type="ECO:0000313" key="13">
    <source>
        <dbReference type="EMBL" id="TCG11610.1"/>
    </source>
</evidence>
<dbReference type="PANTHER" id="PTHR12428">
    <property type="entry name" value="OXA1"/>
    <property type="match status" value="1"/>
</dbReference>
<dbReference type="PANTHER" id="PTHR12428:SF65">
    <property type="entry name" value="CYTOCHROME C OXIDASE ASSEMBLY PROTEIN COX18, MITOCHONDRIAL"/>
    <property type="match status" value="1"/>
</dbReference>
<comment type="similarity">
    <text evidence="9">Belongs to the OXA1/ALB3/YidC family.</text>
</comment>
<evidence type="ECO:0000256" key="11">
    <source>
        <dbReference type="SAM" id="Phobius"/>
    </source>
</evidence>
<proteinExistence type="inferred from homology"/>
<feature type="transmembrane region" description="Helical" evidence="11">
    <location>
        <begin position="533"/>
        <end position="555"/>
    </location>
</feature>
<feature type="transmembrane region" description="Helical" evidence="11">
    <location>
        <begin position="486"/>
        <end position="507"/>
    </location>
</feature>
<evidence type="ECO:0000256" key="7">
    <source>
        <dbReference type="ARBA" id="ARBA00023136"/>
    </source>
</evidence>
<feature type="transmembrane region" description="Helical" evidence="11">
    <location>
        <begin position="364"/>
        <end position="383"/>
    </location>
</feature>
<evidence type="ECO:0000259" key="12">
    <source>
        <dbReference type="Pfam" id="PF02096"/>
    </source>
</evidence>
<keyword evidence="3" id="KW-1003">Cell membrane</keyword>
<keyword evidence="7 11" id="KW-0472">Membrane</keyword>
<evidence type="ECO:0000313" key="14">
    <source>
        <dbReference type="Proteomes" id="UP000291072"/>
    </source>
</evidence>
<dbReference type="RefSeq" id="WP_131613273.1">
    <property type="nucleotide sequence ID" value="NZ_PSZP01000005.1"/>
</dbReference>
<evidence type="ECO:0000256" key="6">
    <source>
        <dbReference type="ARBA" id="ARBA00022989"/>
    </source>
</evidence>
<dbReference type="EMBL" id="PSZP01000005">
    <property type="protein sequence ID" value="TCG11610.1"/>
    <property type="molecule type" value="Genomic_DNA"/>
</dbReference>
<keyword evidence="6 11" id="KW-1133">Transmembrane helix</keyword>
<gene>
    <name evidence="13" type="ORF">C4B25_01365</name>
</gene>